<dbReference type="Pfam" id="PF01145">
    <property type="entry name" value="Band_7"/>
    <property type="match status" value="1"/>
</dbReference>
<dbReference type="SUPFAM" id="SSF117892">
    <property type="entry name" value="Band 7/SPFH domain"/>
    <property type="match status" value="1"/>
</dbReference>
<dbReference type="STRING" id="197479.BFW38_01585"/>
<evidence type="ECO:0000259" key="7">
    <source>
        <dbReference type="SMART" id="SM00244"/>
    </source>
</evidence>
<evidence type="ECO:0000256" key="2">
    <source>
        <dbReference type="ARBA" id="ARBA00007862"/>
    </source>
</evidence>
<evidence type="ECO:0000313" key="8">
    <source>
        <dbReference type="EMBL" id="ODC02426.1"/>
    </source>
</evidence>
<dbReference type="InterPro" id="IPR036013">
    <property type="entry name" value="Band_7/SPFH_dom_sf"/>
</dbReference>
<name>A0A1E2V6E9_9GAMM</name>
<dbReference type="PRINTS" id="PR00721">
    <property type="entry name" value="STOMATIN"/>
</dbReference>
<evidence type="ECO:0000256" key="3">
    <source>
        <dbReference type="ARBA" id="ARBA00022692"/>
    </source>
</evidence>
<proteinExistence type="inferred from homology"/>
<dbReference type="SMART" id="SM00244">
    <property type="entry name" value="PHB"/>
    <property type="match status" value="1"/>
</dbReference>
<comment type="subcellular location">
    <subcellularLocation>
        <location evidence="1">Membrane</location>
        <topology evidence="1">Single-pass membrane protein</topology>
    </subcellularLocation>
</comment>
<dbReference type="PANTHER" id="PTHR42911">
    <property type="entry name" value="MODULATOR OF FTSH PROTEASE HFLC"/>
    <property type="match status" value="1"/>
</dbReference>
<keyword evidence="5" id="KW-0472">Membrane</keyword>
<evidence type="ECO:0000256" key="1">
    <source>
        <dbReference type="ARBA" id="ARBA00004167"/>
    </source>
</evidence>
<dbReference type="RefSeq" id="WP_068996811.1">
    <property type="nucleotide sequence ID" value="NZ_MDTQ01000001.1"/>
</dbReference>
<accession>A0A1E2V6E9</accession>
<gene>
    <name evidence="8" type="ORF">BFW38_01585</name>
</gene>
<dbReference type="GO" id="GO:0016020">
    <property type="term" value="C:membrane"/>
    <property type="evidence" value="ECO:0007669"/>
    <property type="project" value="UniProtKB-SubCell"/>
</dbReference>
<keyword evidence="4" id="KW-1133">Transmembrane helix</keyword>
<organism evidence="8 9">
    <name type="scientific">Terasakiispira papahanaumokuakeensis</name>
    <dbReference type="NCBI Taxonomy" id="197479"/>
    <lineage>
        <taxon>Bacteria</taxon>
        <taxon>Pseudomonadati</taxon>
        <taxon>Pseudomonadota</taxon>
        <taxon>Gammaproteobacteria</taxon>
        <taxon>Oceanospirillales</taxon>
        <taxon>Terasakiispira</taxon>
    </lineage>
</organism>
<dbReference type="InterPro" id="IPR010200">
    <property type="entry name" value="HflC"/>
</dbReference>
<reference evidence="8 9" key="1">
    <citation type="submission" date="2016-08" db="EMBL/GenBank/DDBJ databases">
        <authorList>
            <person name="Seilhamer J.J."/>
        </authorList>
    </citation>
    <scope>NUCLEOTIDE SEQUENCE [LARGE SCALE GENOMIC DNA]</scope>
    <source>
        <strain evidence="8 9">PH27A</strain>
    </source>
</reference>
<dbReference type="Proteomes" id="UP000094291">
    <property type="component" value="Unassembled WGS sequence"/>
</dbReference>
<dbReference type="InterPro" id="IPR001107">
    <property type="entry name" value="Band_7"/>
</dbReference>
<comment type="function">
    <text evidence="6">HflC and HflK could regulate a protease.</text>
</comment>
<comment type="caution">
    <text evidence="8">The sequence shown here is derived from an EMBL/GenBank/DDBJ whole genome shotgun (WGS) entry which is preliminary data.</text>
</comment>
<dbReference type="NCBIfam" id="TIGR01932">
    <property type="entry name" value="hflC"/>
    <property type="match status" value="1"/>
</dbReference>
<evidence type="ECO:0000256" key="5">
    <source>
        <dbReference type="ARBA" id="ARBA00023136"/>
    </source>
</evidence>
<keyword evidence="3" id="KW-0812">Transmembrane</keyword>
<comment type="similarity">
    <text evidence="2 6">Belongs to the band 7/mec-2 family. HflC subfamily.</text>
</comment>
<dbReference type="Gene3D" id="3.30.479.30">
    <property type="entry name" value="Band 7 domain"/>
    <property type="match status" value="1"/>
</dbReference>
<evidence type="ECO:0000256" key="6">
    <source>
        <dbReference type="PIRNR" id="PIRNR005651"/>
    </source>
</evidence>
<dbReference type="CDD" id="cd03405">
    <property type="entry name" value="SPFH_HflC"/>
    <property type="match status" value="1"/>
</dbReference>
<dbReference type="OrthoDB" id="9812991at2"/>
<dbReference type="PIRSF" id="PIRSF005651">
    <property type="entry name" value="HflC"/>
    <property type="match status" value="1"/>
</dbReference>
<dbReference type="EMBL" id="MDTQ01000001">
    <property type="protein sequence ID" value="ODC02426.1"/>
    <property type="molecule type" value="Genomic_DNA"/>
</dbReference>
<evidence type="ECO:0000313" key="9">
    <source>
        <dbReference type="Proteomes" id="UP000094291"/>
    </source>
</evidence>
<sequence>MHARSLIILVGIALIALLASSSLYTVDETQRGIKLRFGEIVETDIQPGLHWKLPLLNTVRLFDTRVQMLDASPSRYLTSEKKAVIVDSFVKWQIVDVTRFYEATSGNIQTAERLIAPRVDESLRNEFGKRELSEIISKNRDDLMTEPMAVLSDALRKALGIKLLDIRVKQVDLPSEVSNAVYDRMRSEREREAREYRAQGKESAEKIRAEVDRRRQVLLAEAHRDADILRGQGDAQAAAIYANAYGQDEEFFSFMRSLQAYQESFNGQGDVLVLDPESDFFKYLKAPEANASAR</sequence>
<dbReference type="PANTHER" id="PTHR42911:SF1">
    <property type="entry name" value="MODULATOR OF FTSH PROTEASE HFLC"/>
    <property type="match status" value="1"/>
</dbReference>
<dbReference type="InterPro" id="IPR001972">
    <property type="entry name" value="Stomatin_HflK_fam"/>
</dbReference>
<evidence type="ECO:0000256" key="4">
    <source>
        <dbReference type="ARBA" id="ARBA00022989"/>
    </source>
</evidence>
<protein>
    <recommendedName>
        <fullName evidence="6">Protein HflC</fullName>
    </recommendedName>
</protein>
<keyword evidence="9" id="KW-1185">Reference proteome</keyword>
<dbReference type="AlphaFoldDB" id="A0A1E2V6E9"/>
<feature type="domain" description="Band 7" evidence="7">
    <location>
        <begin position="21"/>
        <end position="185"/>
    </location>
</feature>